<evidence type="ECO:0000313" key="1">
    <source>
        <dbReference type="EMBL" id="MPC68853.1"/>
    </source>
</evidence>
<dbReference type="EMBL" id="VSRR010028490">
    <property type="protein sequence ID" value="MPC68853.1"/>
    <property type="molecule type" value="Genomic_DNA"/>
</dbReference>
<reference evidence="1 2" key="1">
    <citation type="submission" date="2019-05" db="EMBL/GenBank/DDBJ databases">
        <title>Another draft genome of Portunus trituberculatus and its Hox gene families provides insights of decapod evolution.</title>
        <authorList>
            <person name="Jeong J.-H."/>
            <person name="Song I."/>
            <person name="Kim S."/>
            <person name="Choi T."/>
            <person name="Kim D."/>
            <person name="Ryu S."/>
            <person name="Kim W."/>
        </authorList>
    </citation>
    <scope>NUCLEOTIDE SEQUENCE [LARGE SCALE GENOMIC DNA]</scope>
    <source>
        <tissue evidence="1">Muscle</tissue>
    </source>
</reference>
<keyword evidence="2" id="KW-1185">Reference proteome</keyword>
<evidence type="ECO:0000313" key="2">
    <source>
        <dbReference type="Proteomes" id="UP000324222"/>
    </source>
</evidence>
<gene>
    <name evidence="1" type="ORF">E2C01_063063</name>
</gene>
<sequence length="128" mass="14019">MELLPLPPPPPPPSVANLSTIKTNFGSFNFDPQDLTGRSSIIGFCVCVPREAFPPHASPRRLITTATGKRVFLELSPEHGHTPRLAVVKVQAMLAEIQNQRQGNKPKATDDSRLKLSIVDQTIHGIHL</sequence>
<organism evidence="1 2">
    <name type="scientific">Portunus trituberculatus</name>
    <name type="common">Swimming crab</name>
    <name type="synonym">Neptunus trituberculatus</name>
    <dbReference type="NCBI Taxonomy" id="210409"/>
    <lineage>
        <taxon>Eukaryota</taxon>
        <taxon>Metazoa</taxon>
        <taxon>Ecdysozoa</taxon>
        <taxon>Arthropoda</taxon>
        <taxon>Crustacea</taxon>
        <taxon>Multicrustacea</taxon>
        <taxon>Malacostraca</taxon>
        <taxon>Eumalacostraca</taxon>
        <taxon>Eucarida</taxon>
        <taxon>Decapoda</taxon>
        <taxon>Pleocyemata</taxon>
        <taxon>Brachyura</taxon>
        <taxon>Eubrachyura</taxon>
        <taxon>Portunoidea</taxon>
        <taxon>Portunidae</taxon>
        <taxon>Portuninae</taxon>
        <taxon>Portunus</taxon>
    </lineage>
</organism>
<accession>A0A5B7HFD4</accession>
<name>A0A5B7HFD4_PORTR</name>
<comment type="caution">
    <text evidence="1">The sequence shown here is derived from an EMBL/GenBank/DDBJ whole genome shotgun (WGS) entry which is preliminary data.</text>
</comment>
<dbReference type="Proteomes" id="UP000324222">
    <property type="component" value="Unassembled WGS sequence"/>
</dbReference>
<proteinExistence type="predicted"/>
<dbReference type="AlphaFoldDB" id="A0A5B7HFD4"/>
<protein>
    <submittedName>
        <fullName evidence="1">Uncharacterized protein</fullName>
    </submittedName>
</protein>